<comment type="caution">
    <text evidence="1">The sequence shown here is derived from an EMBL/GenBank/DDBJ whole genome shotgun (WGS) entry which is preliminary data.</text>
</comment>
<proteinExistence type="predicted"/>
<reference evidence="1 2" key="1">
    <citation type="submission" date="2019-05" db="EMBL/GenBank/DDBJ databases">
        <title>Genome of Alcanivorax gelatiniphagus, an oil degrading marine bacteria.</title>
        <authorList>
            <person name="Kwon K.K."/>
        </authorList>
    </citation>
    <scope>NUCLEOTIDE SEQUENCE [LARGE SCALE GENOMIC DNA]</scope>
    <source>
        <strain evidence="1 2">MEBiC 08158</strain>
    </source>
</reference>
<sequence length="91" mass="10037">MKYAIIGFIFLVWGGSAGARTLEEIGIWKNPKGEMYVHVANEGGGKATISLYATDEHNVNKVMFFGSAEKFDDLITLIRKAQERAGEIKGE</sequence>
<gene>
    <name evidence="1" type="ORF">FGS76_03765</name>
</gene>
<dbReference type="EMBL" id="VCQT01000018">
    <property type="protein sequence ID" value="TMW14260.1"/>
    <property type="molecule type" value="Genomic_DNA"/>
</dbReference>
<dbReference type="Proteomes" id="UP000739180">
    <property type="component" value="Unassembled WGS sequence"/>
</dbReference>
<evidence type="ECO:0000313" key="1">
    <source>
        <dbReference type="EMBL" id="TMW14260.1"/>
    </source>
</evidence>
<dbReference type="RefSeq" id="WP_138771296.1">
    <property type="nucleotide sequence ID" value="NZ_JBHSSX010000028.1"/>
</dbReference>
<evidence type="ECO:0000313" key="2">
    <source>
        <dbReference type="Proteomes" id="UP000739180"/>
    </source>
</evidence>
<protein>
    <submittedName>
        <fullName evidence="1">Uncharacterized protein</fullName>
    </submittedName>
</protein>
<accession>A0ABY2XRB1</accession>
<name>A0ABY2XRB1_9GAMM</name>
<organism evidence="1 2">
    <name type="scientific">Alloalcanivorax gelatiniphagus</name>
    <dbReference type="NCBI Taxonomy" id="1194167"/>
    <lineage>
        <taxon>Bacteria</taxon>
        <taxon>Pseudomonadati</taxon>
        <taxon>Pseudomonadota</taxon>
        <taxon>Gammaproteobacteria</taxon>
        <taxon>Oceanospirillales</taxon>
        <taxon>Alcanivoracaceae</taxon>
        <taxon>Alloalcanivorax</taxon>
    </lineage>
</organism>
<keyword evidence="2" id="KW-1185">Reference proteome</keyword>